<gene>
    <name evidence="3" type="ORF">DBA34_01905</name>
    <name evidence="4" type="ORF">DBB29_00820</name>
</gene>
<protein>
    <recommendedName>
        <fullName evidence="2">Toxin co-regulated pilus biosynthesis protein Q C-terminal domain-containing protein</fullName>
    </recommendedName>
</protein>
<reference evidence="3" key="1">
    <citation type="submission" date="2018-04" db="EMBL/GenBank/DDBJ databases">
        <authorList>
            <person name="Jy Z."/>
        </authorList>
    </citation>
    <scope>NUCLEOTIDE SEQUENCE</scope>
    <source>
        <strain evidence="4">AS13</strain>
        <strain evidence="3">LA18</strain>
    </source>
</reference>
<keyword evidence="5" id="KW-1185">Reference proteome</keyword>
<evidence type="ECO:0000256" key="1">
    <source>
        <dbReference type="SAM" id="SignalP"/>
    </source>
</evidence>
<evidence type="ECO:0000313" key="5">
    <source>
        <dbReference type="Proteomes" id="UP001172788"/>
    </source>
</evidence>
<feature type="chain" id="PRO_5044026578" description="Toxin co-regulated pilus biosynthesis protein Q C-terminal domain-containing protein" evidence="1">
    <location>
        <begin position="20"/>
        <end position="347"/>
    </location>
</feature>
<comment type="caution">
    <text evidence="3">The sequence shown here is derived from an EMBL/GenBank/DDBJ whole genome shotgun (WGS) entry which is preliminary data.</text>
</comment>
<proteinExistence type="predicted"/>
<evidence type="ECO:0000313" key="3">
    <source>
        <dbReference type="EMBL" id="MDN4572025.1"/>
    </source>
</evidence>
<dbReference type="SUPFAM" id="SSF103088">
    <property type="entry name" value="OmpA-like"/>
    <property type="match status" value="1"/>
</dbReference>
<keyword evidence="1" id="KW-0732">Signal</keyword>
<dbReference type="EMBL" id="QAIC01000024">
    <property type="protein sequence ID" value="MDN4572025.1"/>
    <property type="molecule type" value="Genomic_DNA"/>
</dbReference>
<dbReference type="RefSeq" id="WP_301233361.1">
    <property type="nucleotide sequence ID" value="NZ_QAIC01000024.1"/>
</dbReference>
<dbReference type="InterPro" id="IPR018927">
    <property type="entry name" value="Pilus_synth_Q_C"/>
</dbReference>
<evidence type="ECO:0000313" key="4">
    <source>
        <dbReference type="EMBL" id="MDN4576676.1"/>
    </source>
</evidence>
<dbReference type="InterPro" id="IPR036737">
    <property type="entry name" value="OmpA-like_sf"/>
</dbReference>
<dbReference type="Gene3D" id="3.55.50.70">
    <property type="match status" value="1"/>
</dbReference>
<dbReference type="EMBL" id="QAID01000021">
    <property type="protein sequence ID" value="MDN4576676.1"/>
    <property type="molecule type" value="Genomic_DNA"/>
</dbReference>
<dbReference type="AlphaFoldDB" id="A0AAW7MHB0"/>
<feature type="signal peptide" evidence="1">
    <location>
        <begin position="1"/>
        <end position="19"/>
    </location>
</feature>
<name>A0AAW7MHB0_9BURK</name>
<dbReference type="Proteomes" id="UP001172791">
    <property type="component" value="Unassembled WGS sequence"/>
</dbReference>
<feature type="domain" description="Toxin co-regulated pilus biosynthesis protein Q C-terminal" evidence="2">
    <location>
        <begin position="269"/>
        <end position="328"/>
    </location>
</feature>
<evidence type="ECO:0000313" key="6">
    <source>
        <dbReference type="Proteomes" id="UP001172791"/>
    </source>
</evidence>
<dbReference type="Proteomes" id="UP001172788">
    <property type="component" value="Unassembled WGS sequence"/>
</dbReference>
<evidence type="ECO:0000259" key="2">
    <source>
        <dbReference type="Pfam" id="PF10671"/>
    </source>
</evidence>
<dbReference type="Pfam" id="PF10671">
    <property type="entry name" value="TcpQ"/>
    <property type="match status" value="1"/>
</dbReference>
<organism evidence="3 6">
    <name type="scientific">Pandoraea cepalis</name>
    <dbReference type="NCBI Taxonomy" id="2508294"/>
    <lineage>
        <taxon>Bacteria</taxon>
        <taxon>Pseudomonadati</taxon>
        <taxon>Pseudomonadota</taxon>
        <taxon>Betaproteobacteria</taxon>
        <taxon>Burkholderiales</taxon>
        <taxon>Burkholderiaceae</taxon>
        <taxon>Pandoraea</taxon>
    </lineage>
</organism>
<accession>A0AAW7MHB0</accession>
<sequence>MKTAVAALLTAATVPAAHAGFYVTDAPAMASAQPMVRPIAQERADAFKVPFLAKSTQITRTAHSALEAILAPALAAASVTITGCGDPRNGDLIAYKRAAAIKAWLIDNDVDPSTILVKTDSDNGVIRSGRLYNCQVAVSKEQPSARPYASVYGPGTRAATQTTTAFSPPKPVLPVKPGGAYGMDSERAQLIRQVLTMVQGKAITAEQGIQFIDQVMKAATLGGGQTISDSSGSEPSRQPAVARPHLVATGYAPEAAPVVPPISVIPIEQTWQMASKGTLKQTVSDWAKAAGWKEPVWNASNAYEITQGATLRGDFMDAMRTVANAVPMLDIKANPSTRELVITDAGR</sequence>